<keyword evidence="11" id="KW-1278">Translocase</keyword>
<accession>A0A9P1BDS6</accession>
<dbReference type="SMART" id="SM00382">
    <property type="entry name" value="AAA"/>
    <property type="match status" value="2"/>
</dbReference>
<dbReference type="Gene3D" id="3.40.50.2300">
    <property type="match status" value="2"/>
</dbReference>
<dbReference type="SUPFAM" id="SSF52540">
    <property type="entry name" value="P-loop containing nucleoside triphosphate hydrolases"/>
    <property type="match status" value="2"/>
</dbReference>
<evidence type="ECO:0000256" key="13">
    <source>
        <dbReference type="ARBA" id="ARBA00023136"/>
    </source>
</evidence>
<dbReference type="Pfam" id="PF00069">
    <property type="entry name" value="Pkinase"/>
    <property type="match status" value="1"/>
</dbReference>
<feature type="domain" description="Protein kinase" evidence="15">
    <location>
        <begin position="22"/>
        <end position="286"/>
    </location>
</feature>
<feature type="domain" description="ABC transporter" evidence="16">
    <location>
        <begin position="922"/>
        <end position="1163"/>
    </location>
</feature>
<dbReference type="InterPro" id="IPR000719">
    <property type="entry name" value="Prot_kinase_dom"/>
</dbReference>
<dbReference type="EMBL" id="CAMXCT030000001">
    <property type="protein sequence ID" value="CAL4758789.1"/>
    <property type="molecule type" value="Genomic_DNA"/>
</dbReference>
<protein>
    <submittedName>
        <fullName evidence="19">Ribose import ATP-binding protein RbsA 2</fullName>
    </submittedName>
</protein>
<evidence type="ECO:0000256" key="14">
    <source>
        <dbReference type="SAM" id="Phobius"/>
    </source>
</evidence>
<evidence type="ECO:0000259" key="15">
    <source>
        <dbReference type="PROSITE" id="PS50011"/>
    </source>
</evidence>
<feature type="domain" description="ABC transporter" evidence="16">
    <location>
        <begin position="668"/>
        <end position="904"/>
    </location>
</feature>
<feature type="transmembrane region" description="Helical" evidence="14">
    <location>
        <begin position="1385"/>
        <end position="1413"/>
    </location>
</feature>
<dbReference type="Gene3D" id="1.10.510.10">
    <property type="entry name" value="Transferase(Phosphotransferase) domain 1"/>
    <property type="match status" value="1"/>
</dbReference>
<dbReference type="GO" id="GO:0004672">
    <property type="term" value="F:protein kinase activity"/>
    <property type="evidence" value="ECO:0007669"/>
    <property type="project" value="InterPro"/>
</dbReference>
<keyword evidence="13 14" id="KW-0472">Membrane</keyword>
<keyword evidence="10 19" id="KW-0067">ATP-binding</keyword>
<dbReference type="InterPro" id="IPR007835">
    <property type="entry name" value="MOFRL"/>
</dbReference>
<reference evidence="17" key="1">
    <citation type="submission" date="2022-10" db="EMBL/GenBank/DDBJ databases">
        <authorList>
            <person name="Chen Y."/>
            <person name="Dougan E. K."/>
            <person name="Chan C."/>
            <person name="Rhodes N."/>
            <person name="Thang M."/>
        </authorList>
    </citation>
    <scope>NUCLEOTIDE SEQUENCE</scope>
</reference>
<evidence type="ECO:0000256" key="2">
    <source>
        <dbReference type="ARBA" id="ARBA00004651"/>
    </source>
</evidence>
<keyword evidence="8" id="KW-0677">Repeat</keyword>
<dbReference type="EMBL" id="CAMXCT010000001">
    <property type="protein sequence ID" value="CAI3971477.1"/>
    <property type="molecule type" value="Genomic_DNA"/>
</dbReference>
<dbReference type="InterPro" id="IPR037035">
    <property type="entry name" value="GK-like_C_sf"/>
</dbReference>
<dbReference type="CDD" id="cd03216">
    <property type="entry name" value="ABC_Carb_Monos_I"/>
    <property type="match status" value="1"/>
</dbReference>
<dbReference type="PROSITE" id="PS50011">
    <property type="entry name" value="PROTEIN_KINASE_DOM"/>
    <property type="match status" value="1"/>
</dbReference>
<dbReference type="InterPro" id="IPR008266">
    <property type="entry name" value="Tyr_kinase_AS"/>
</dbReference>
<evidence type="ECO:0000256" key="9">
    <source>
        <dbReference type="ARBA" id="ARBA00022741"/>
    </source>
</evidence>
<dbReference type="InterPro" id="IPR003593">
    <property type="entry name" value="AAA+_ATPase"/>
</dbReference>
<dbReference type="InterPro" id="IPR050107">
    <property type="entry name" value="ABC_carbohydrate_import_ATPase"/>
</dbReference>
<evidence type="ECO:0000256" key="3">
    <source>
        <dbReference type="ARBA" id="ARBA00005393"/>
    </source>
</evidence>
<dbReference type="InterPro" id="IPR011009">
    <property type="entry name" value="Kinase-like_dom_sf"/>
</dbReference>
<dbReference type="CDD" id="cd14014">
    <property type="entry name" value="STKc_PknB_like"/>
    <property type="match status" value="1"/>
</dbReference>
<evidence type="ECO:0000256" key="7">
    <source>
        <dbReference type="ARBA" id="ARBA00022692"/>
    </source>
</evidence>
<evidence type="ECO:0000313" key="18">
    <source>
        <dbReference type="EMBL" id="CAL1124852.1"/>
    </source>
</evidence>
<gene>
    <name evidence="17" type="ORF">C1SCF055_LOCUS67</name>
</gene>
<dbReference type="OrthoDB" id="44918at2759"/>
<evidence type="ECO:0000313" key="17">
    <source>
        <dbReference type="EMBL" id="CAI3971477.1"/>
    </source>
</evidence>
<dbReference type="Pfam" id="PF00005">
    <property type="entry name" value="ABC_tran"/>
    <property type="match status" value="2"/>
</dbReference>
<dbReference type="Proteomes" id="UP001152797">
    <property type="component" value="Unassembled WGS sequence"/>
</dbReference>
<dbReference type="PANTHER" id="PTHR43790">
    <property type="entry name" value="CARBOHYDRATE TRANSPORT ATP-BINDING PROTEIN MG119-RELATED"/>
    <property type="match status" value="1"/>
</dbReference>
<feature type="transmembrane region" description="Helical" evidence="14">
    <location>
        <begin position="1292"/>
        <end position="1311"/>
    </location>
</feature>
<evidence type="ECO:0000259" key="16">
    <source>
        <dbReference type="PROSITE" id="PS50893"/>
    </source>
</evidence>
<dbReference type="Pfam" id="PF05161">
    <property type="entry name" value="MOFRL"/>
    <property type="match status" value="1"/>
</dbReference>
<comment type="subcellular location">
    <subcellularLocation>
        <location evidence="2">Cell membrane</location>
        <topology evidence="2">Multi-pass membrane protein</topology>
    </subcellularLocation>
    <subcellularLocation>
        <location evidence="1">Cell membrane</location>
        <topology evidence="1">Peripheral membrane protein</topology>
    </subcellularLocation>
</comment>
<dbReference type="GO" id="GO:0016887">
    <property type="term" value="F:ATP hydrolysis activity"/>
    <property type="evidence" value="ECO:0007669"/>
    <property type="project" value="InterPro"/>
</dbReference>
<dbReference type="InterPro" id="IPR025997">
    <property type="entry name" value="SBP_2_dom"/>
</dbReference>
<feature type="transmembrane region" description="Helical" evidence="14">
    <location>
        <begin position="1452"/>
        <end position="1469"/>
    </location>
</feature>
<evidence type="ECO:0000256" key="4">
    <source>
        <dbReference type="ARBA" id="ARBA00022448"/>
    </source>
</evidence>
<keyword evidence="7 14" id="KW-0812">Transmembrane</keyword>
<dbReference type="Gene3D" id="3.40.1480.10">
    <property type="entry name" value="MOFRL domain"/>
    <property type="match status" value="1"/>
</dbReference>
<dbReference type="Gene3D" id="3.40.50.10180">
    <property type="entry name" value="Glycerate kinase, MOFRL-like N-terminal domain"/>
    <property type="match status" value="1"/>
</dbReference>
<dbReference type="SUPFAM" id="SSF53822">
    <property type="entry name" value="Periplasmic binding protein-like I"/>
    <property type="match status" value="1"/>
</dbReference>
<comment type="similarity">
    <text evidence="3">Belongs to the glycerate kinase type-2 family.</text>
</comment>
<keyword evidence="20" id="KW-1185">Reference proteome</keyword>
<keyword evidence="12 14" id="KW-1133">Transmembrane helix</keyword>
<proteinExistence type="inferred from homology"/>
<evidence type="ECO:0000256" key="1">
    <source>
        <dbReference type="ARBA" id="ARBA00004202"/>
    </source>
</evidence>
<dbReference type="PROSITE" id="PS00211">
    <property type="entry name" value="ABC_TRANSPORTER_1"/>
    <property type="match status" value="1"/>
</dbReference>
<dbReference type="SUPFAM" id="SSF56112">
    <property type="entry name" value="Protein kinase-like (PK-like)"/>
    <property type="match status" value="1"/>
</dbReference>
<feature type="transmembrane region" description="Helical" evidence="14">
    <location>
        <begin position="1425"/>
        <end position="1445"/>
    </location>
</feature>
<dbReference type="Pfam" id="PF13660">
    <property type="entry name" value="DUF4147"/>
    <property type="match status" value="1"/>
</dbReference>
<keyword evidence="6" id="KW-0762">Sugar transport</keyword>
<evidence type="ECO:0000256" key="5">
    <source>
        <dbReference type="ARBA" id="ARBA00022475"/>
    </source>
</evidence>
<keyword evidence="5" id="KW-1003">Cell membrane</keyword>
<feature type="transmembrane region" description="Helical" evidence="14">
    <location>
        <begin position="1346"/>
        <end position="1364"/>
    </location>
</feature>
<feature type="transmembrane region" description="Helical" evidence="14">
    <location>
        <begin position="1265"/>
        <end position="1285"/>
    </location>
</feature>
<evidence type="ECO:0000256" key="10">
    <source>
        <dbReference type="ARBA" id="ARBA00022840"/>
    </source>
</evidence>
<dbReference type="SUPFAM" id="SSF82544">
    <property type="entry name" value="GckA/TtuD-like"/>
    <property type="match status" value="1"/>
</dbReference>
<dbReference type="EMBL" id="CAMXCT020000001">
    <property type="protein sequence ID" value="CAL1124852.1"/>
    <property type="molecule type" value="Genomic_DNA"/>
</dbReference>
<name>A0A9P1BDS6_9DINO</name>
<dbReference type="GO" id="GO:0005524">
    <property type="term" value="F:ATP binding"/>
    <property type="evidence" value="ECO:0007669"/>
    <property type="project" value="UniProtKB-KW"/>
</dbReference>
<comment type="caution">
    <text evidence="17">The sequence shown here is derived from an EMBL/GenBank/DDBJ whole genome shotgun (WGS) entry which is preliminary data.</text>
</comment>
<evidence type="ECO:0000313" key="20">
    <source>
        <dbReference type="Proteomes" id="UP001152797"/>
    </source>
</evidence>
<dbReference type="InterPro" id="IPR038614">
    <property type="entry name" value="GK_N_sf"/>
</dbReference>
<dbReference type="CDD" id="cd06579">
    <property type="entry name" value="TM_PBP1_transp_AraH_like"/>
    <property type="match status" value="1"/>
</dbReference>
<dbReference type="GO" id="GO:0005886">
    <property type="term" value="C:plasma membrane"/>
    <property type="evidence" value="ECO:0007669"/>
    <property type="project" value="UniProtKB-SubCell"/>
</dbReference>
<keyword evidence="9" id="KW-0547">Nucleotide-binding</keyword>
<dbReference type="GO" id="GO:0022857">
    <property type="term" value="F:transmembrane transporter activity"/>
    <property type="evidence" value="ECO:0007669"/>
    <property type="project" value="InterPro"/>
</dbReference>
<dbReference type="InterPro" id="IPR027417">
    <property type="entry name" value="P-loop_NTPase"/>
</dbReference>
<evidence type="ECO:0000256" key="12">
    <source>
        <dbReference type="ARBA" id="ARBA00022989"/>
    </source>
</evidence>
<dbReference type="InterPro" id="IPR017871">
    <property type="entry name" value="ABC_transporter-like_CS"/>
</dbReference>
<dbReference type="CDD" id="cd01536">
    <property type="entry name" value="PBP1_ABC_sugar_binding-like"/>
    <property type="match status" value="1"/>
</dbReference>
<dbReference type="InterPro" id="IPR003439">
    <property type="entry name" value="ABC_transporter-like_ATP-bd"/>
</dbReference>
<dbReference type="PANTHER" id="PTHR43790:SF3">
    <property type="entry name" value="D-ALLOSE IMPORT ATP-BINDING PROTEIN ALSA-RELATED"/>
    <property type="match status" value="1"/>
</dbReference>
<evidence type="ECO:0000313" key="19">
    <source>
        <dbReference type="EMBL" id="CAL4758789.1"/>
    </source>
</evidence>
<evidence type="ECO:0000256" key="8">
    <source>
        <dbReference type="ARBA" id="ARBA00022737"/>
    </source>
</evidence>
<dbReference type="CDD" id="cd03215">
    <property type="entry name" value="ABC_Carb_Monos_II"/>
    <property type="match status" value="1"/>
</dbReference>
<dbReference type="FunFam" id="3.40.50.300:FF:000127">
    <property type="entry name" value="Ribose import ATP-binding protein RbsA"/>
    <property type="match status" value="1"/>
</dbReference>
<dbReference type="Gene3D" id="3.40.50.300">
    <property type="entry name" value="P-loop containing nucleotide triphosphate hydrolases"/>
    <property type="match status" value="2"/>
</dbReference>
<evidence type="ECO:0000256" key="6">
    <source>
        <dbReference type="ARBA" id="ARBA00022597"/>
    </source>
</evidence>
<feature type="transmembrane region" description="Helical" evidence="14">
    <location>
        <begin position="1200"/>
        <end position="1220"/>
    </location>
</feature>
<sequence length="1960" mass="210607">MGLLDSFKTMLSGGKSDVHSRFEFIREAISGTMSEFYMARDRKTGQIVALKILDAKKTEFFESRFKGLKKPVEGEIAMAMDHPNIVKTYEHGKTPSGQQYLVMEFLEGPGLNSLIIGRSKSLDGKRLSLIRQTAKALQAVHTAGYIHRDVCPRNLMCTTAELDTLKLIDFGLTVPATPPFMMPGNRTGTPNYMAPELVKRQKTDQRLDVFAFGVTAYEILTFELPWERGSDGRAAMTHAMHQHTDITKYRPQIDPRLAKAIASCLRRDPAKRCPSMDAFLTAISSVKAESGVWWVQPLSVGAKPLGIRSRAFSREKSMTKQSTNVPHRRDVLRWATTGTAMGFGAALGGCSSSEPQVTASADGQRPLRAAFSNAGLQSTWCKLGKDTAELWGKLLGVEVVWFDGEFDSQKQREKIDLIVDDDWDFCCFQAVQIDSLAEPVRMLNKRGIPVISMDTHLVDPAKQQESGVWVQVQPDQVYMGETSTRYLMDKIGGKGKVIHIGGKDAHSGARGRRQGFENVLAEYPEVEVLGGGVRWCDWEKAKARNTFEALLNQNSDPIAGAFFHSDDMALACVPALRGTPHENMIITAVDGQKEGLAAVRDGQLAATTVNPVCLIHKMALEIGQFICRNDEKLENMPKEIITPGPLVSLDTNNIDAISPNPPAATAVLECRGISKRFGGEVALSDVDFSLAAGEVHGLVGSNGAGKSTLMRILAGALPDYEGEVLVDGHEVQLSSPQAAMSQGIAMVYQELSGIDSLSVAENLFLGRQPVTRMQRIDWKMMRTKAQQYLKELGIDIDVRRRLDSYPLVIRQMVEIARGLHSGARVLILDEPTSALSPPETQRLFEMIAELSGRGVAVIFISHFIEDVLQICDRVTVLRDGQRVETKSVDEVDKHTVIHTMLGHALDTAEAGYETGAMLPPRRDETPVLRVAGLSLPGHFSDVSFDVLPGECVGLYGFVGAGHQELVHAVAGALHPSAGTVAVDGVTLKSGSTSNAVKHNVVLVAADRAQSLYHRAEIYKNATLAHLRSAVGGWLTRRAELRTTEPLLKRVGCRPPDPRLAVGNLSGGNQQKVVLAKWLLGPIRVLILEEPTRGMDVHAKDEILKIVADLRSQGVAVVLASIEPELLLREADRILVMRRGKLTHEFADTSSSSLSQQELTLSRSRWTPRDIAPFVSLVILLIFFTVATGGDFFSVATFVQVLRQGAILGIVAVGLTFVLLCGEIDLSVGMVALWAASFCGWLYHALVLDGWTRGDTVLFEPLGVDAAGAGWIFLIIALPLLSCLLLGLISGCLTVWAALPSFIITLAMMNIADGLAAHITQSAALNVPEVLEVVGNRGIPITEVRELPYSALVALGVFLIGHIVLEHTRFGRYVFMTGGNREAARLAGVQTGMVIVVCLGISALTAGLGGLIVAGKLANVSQDQNAALLLEAVACVVLGGTSLFGGEGSMAKTAIGVLTFSVLAVGLNQISWVPDLLRPFVMGVVLMVALVVNGAVQLEGRQLLLADEVVDLDEVGRIVVVGAGKAGAGMAAGFEEALGAQLLAEKQVTGWINVPADCVKALNTITLHPGRPAGVNEPTAEGVAGAQRILEMVEGLAANDLCICLLSGGASALLPAPAAGITLEDKQQVTRLLSSRGANIEELNTVRKQLSRIKGGGLARACRAGRLITLVISDVLGDRLDIIGSGPTVEDTSTPQQALEILERFSQQRSDIPGSVLESLQQRAAAGEDHPVNTPITAQLTTSIIGNNARAVDAAGVEAVRLGYAYVMSSANGPEGEAEELGRQLADQARNMYDNAGPDCTISGGEPVVRLVDAAKRGLGGRNQQLVLAALLRLLETAGVSDAASPEALQALDGIALLSGGTDGEDGPTDAAGAIICGQQTIRSMQEQGLDPKTFLQSNDAYHFFEPLEGLMKTGPTHTNVCDLRVVLVDRRANFIESEAAQDRESFRDTCPMEYVKGKER</sequence>
<keyword evidence="4" id="KW-0813">Transport</keyword>
<organism evidence="17">
    <name type="scientific">Cladocopium goreaui</name>
    <dbReference type="NCBI Taxonomy" id="2562237"/>
    <lineage>
        <taxon>Eukaryota</taxon>
        <taxon>Sar</taxon>
        <taxon>Alveolata</taxon>
        <taxon>Dinophyceae</taxon>
        <taxon>Suessiales</taxon>
        <taxon>Symbiodiniaceae</taxon>
        <taxon>Cladocopium</taxon>
    </lineage>
</organism>
<reference evidence="18" key="2">
    <citation type="submission" date="2024-04" db="EMBL/GenBank/DDBJ databases">
        <authorList>
            <person name="Chen Y."/>
            <person name="Shah S."/>
            <person name="Dougan E. K."/>
            <person name="Thang M."/>
            <person name="Chan C."/>
        </authorList>
    </citation>
    <scope>NUCLEOTIDE SEQUENCE [LARGE SCALE GENOMIC DNA]</scope>
</reference>
<dbReference type="InterPro" id="IPR028082">
    <property type="entry name" value="Peripla_BP_I"/>
</dbReference>
<dbReference type="InterPro" id="IPR025286">
    <property type="entry name" value="MOFRL_assoc_dom"/>
</dbReference>
<dbReference type="PROSITE" id="PS50893">
    <property type="entry name" value="ABC_TRANSPORTER_2"/>
    <property type="match status" value="2"/>
</dbReference>
<dbReference type="PROSITE" id="PS00109">
    <property type="entry name" value="PROTEIN_KINASE_TYR"/>
    <property type="match status" value="1"/>
</dbReference>
<feature type="transmembrane region" description="Helical" evidence="14">
    <location>
        <begin position="1170"/>
        <end position="1188"/>
    </location>
</feature>
<dbReference type="Pfam" id="PF13407">
    <property type="entry name" value="Peripla_BP_4"/>
    <property type="match status" value="1"/>
</dbReference>
<evidence type="ECO:0000256" key="11">
    <source>
        <dbReference type="ARBA" id="ARBA00022967"/>
    </source>
</evidence>
<dbReference type="Pfam" id="PF02653">
    <property type="entry name" value="BPD_transp_2"/>
    <property type="match status" value="1"/>
</dbReference>
<dbReference type="InterPro" id="IPR001851">
    <property type="entry name" value="ABC_transp_permease"/>
</dbReference>